<dbReference type="RefSeq" id="WP_092593572.1">
    <property type="nucleotide sequence ID" value="NZ_FMWL01000036.1"/>
</dbReference>
<dbReference type="EMBL" id="FMWL01000036">
    <property type="protein sequence ID" value="SCZ82119.1"/>
    <property type="molecule type" value="Genomic_DNA"/>
</dbReference>
<dbReference type="Pfam" id="PF00756">
    <property type="entry name" value="Esterase"/>
    <property type="match status" value="1"/>
</dbReference>
<dbReference type="InterPro" id="IPR000801">
    <property type="entry name" value="Esterase-like"/>
</dbReference>
<reference evidence="1 2" key="1">
    <citation type="submission" date="2016-10" db="EMBL/GenBank/DDBJ databases">
        <authorList>
            <person name="de Groot N.N."/>
        </authorList>
    </citation>
    <scope>NUCLEOTIDE SEQUENCE [LARGE SCALE GENOMIC DNA]</scope>
    <source>
        <strain evidence="1 2">DSM 2784</strain>
    </source>
</reference>
<accession>A0A1G5S930</accession>
<dbReference type="InterPro" id="IPR029058">
    <property type="entry name" value="AB_hydrolase_fold"/>
</dbReference>
<dbReference type="Gene3D" id="3.40.50.1820">
    <property type="entry name" value="alpha/beta hydrolase"/>
    <property type="match status" value="1"/>
</dbReference>
<evidence type="ECO:0000313" key="1">
    <source>
        <dbReference type="EMBL" id="SCZ82119.1"/>
    </source>
</evidence>
<dbReference type="Proteomes" id="UP000199208">
    <property type="component" value="Unassembled WGS sequence"/>
</dbReference>
<evidence type="ECO:0000313" key="2">
    <source>
        <dbReference type="Proteomes" id="UP000199208"/>
    </source>
</evidence>
<name>A0A1G5S930_9FIRM</name>
<dbReference type="STRING" id="1120920.SAMN03080599_03388"/>
<keyword evidence="2" id="KW-1185">Reference proteome</keyword>
<gene>
    <name evidence="1" type="ORF">SAMN03080599_03388</name>
</gene>
<dbReference type="PANTHER" id="PTHR48098">
    <property type="entry name" value="ENTEROCHELIN ESTERASE-RELATED"/>
    <property type="match status" value="1"/>
</dbReference>
<proteinExistence type="predicted"/>
<organism evidence="1 2">
    <name type="scientific">Acidaminobacter hydrogenoformans DSM 2784</name>
    <dbReference type="NCBI Taxonomy" id="1120920"/>
    <lineage>
        <taxon>Bacteria</taxon>
        <taxon>Bacillati</taxon>
        <taxon>Bacillota</taxon>
        <taxon>Clostridia</taxon>
        <taxon>Peptostreptococcales</taxon>
        <taxon>Acidaminobacteraceae</taxon>
        <taxon>Acidaminobacter</taxon>
    </lineage>
</organism>
<dbReference type="AlphaFoldDB" id="A0A1G5S930"/>
<dbReference type="InterPro" id="IPR050583">
    <property type="entry name" value="Mycobacterial_A85_antigen"/>
</dbReference>
<sequence>MRVEYHQFYSSNLGRNMEFKSYGHAGKPIVVFPSSGGRFFEYEDFKMIEAISYFIENGIVRVYTPDSIDGETWLDKLRWPGDRARHHNAYDAYIINELVPFIRHHANWQGGLIATGCSMGGYHSANFFFRHPDVFDTVIALSGIYDARFFVGEHLDDYEVYINSPVDYLKNMEDNHYLEAYRRGNIIICTGLGLWEEDTIRDTKAMEGILKAKSVPAWIDYWGHDVDHDWPWWRVQMPHFLSKLREQGKL</sequence>
<protein>
    <submittedName>
        <fullName evidence="1">Esterase/lipase superfamily enzyme</fullName>
    </submittedName>
</protein>
<dbReference type="OrthoDB" id="9775130at2"/>
<dbReference type="SUPFAM" id="SSF53474">
    <property type="entry name" value="alpha/beta-Hydrolases"/>
    <property type="match status" value="1"/>
</dbReference>